<sequence length="418" mass="44574">MQRSRHHNAFTLLELLVVMGVIGILVGLLLPAVQAAREAARRMSCSNNFQQIALGVAQYHESFGNLPLHGTGTFSNANDPANTNQFRLSFLVSITPFTGQAPLWDAISEGFAGTPPIGTGGDPSDPNDASMGMLPQFDVGDGGEEPTHLYPPMGPVPSMATYRPWQTEVATYRCPSDPGAGLPAMGRTNYAACLGDAIEGLDQGSWRYEASKWSPSGKDLMRVTGRGMFVPRMVTSYSDVTDGLSNTIMLGEMATDLGDRDTRTTPSIDNGWSPGVLDDVKTCYGQIDPNRPSFWLQGSGVGATSKRTEGRGYRWADSNGLMTGVNTTLAPNRELCFGGDESTIGTLTFSSRHQGGCHVAMGDGAIKFITDSIEAGYNQGTVSENGTGNLAPGSPSPFGLWGALGTRDQREMEGSEYF</sequence>
<dbReference type="Pfam" id="PF07963">
    <property type="entry name" value="N_methyl"/>
    <property type="match status" value="1"/>
</dbReference>
<evidence type="ECO:0000259" key="2">
    <source>
        <dbReference type="Pfam" id="PF07596"/>
    </source>
</evidence>
<dbReference type="PANTHER" id="PTHR30093:SF2">
    <property type="entry name" value="TYPE II SECRETION SYSTEM PROTEIN H"/>
    <property type="match status" value="1"/>
</dbReference>
<feature type="transmembrane region" description="Helical" evidence="1">
    <location>
        <begin position="12"/>
        <end position="33"/>
    </location>
</feature>
<keyword evidence="1" id="KW-0812">Transmembrane</keyword>
<feature type="domain" description="DUF1559" evidence="2">
    <location>
        <begin position="34"/>
        <end position="375"/>
    </location>
</feature>
<dbReference type="Gene3D" id="3.30.700.10">
    <property type="entry name" value="Glycoprotein, Type 4 Pilin"/>
    <property type="match status" value="1"/>
</dbReference>
<gene>
    <name evidence="3" type="ORF">CA85_35980</name>
</gene>
<protein>
    <recommendedName>
        <fullName evidence="2">DUF1559 domain-containing protein</fullName>
    </recommendedName>
</protein>
<organism evidence="3 4">
    <name type="scientific">Allorhodopirellula solitaria</name>
    <dbReference type="NCBI Taxonomy" id="2527987"/>
    <lineage>
        <taxon>Bacteria</taxon>
        <taxon>Pseudomonadati</taxon>
        <taxon>Planctomycetota</taxon>
        <taxon>Planctomycetia</taxon>
        <taxon>Pirellulales</taxon>
        <taxon>Pirellulaceae</taxon>
        <taxon>Allorhodopirellula</taxon>
    </lineage>
</organism>
<evidence type="ECO:0000313" key="3">
    <source>
        <dbReference type="EMBL" id="TWT64813.1"/>
    </source>
</evidence>
<reference evidence="3 4" key="1">
    <citation type="submission" date="2019-02" db="EMBL/GenBank/DDBJ databases">
        <title>Deep-cultivation of Planctomycetes and their phenomic and genomic characterization uncovers novel biology.</title>
        <authorList>
            <person name="Wiegand S."/>
            <person name="Jogler M."/>
            <person name="Boedeker C."/>
            <person name="Pinto D."/>
            <person name="Vollmers J."/>
            <person name="Rivas-Marin E."/>
            <person name="Kohn T."/>
            <person name="Peeters S.H."/>
            <person name="Heuer A."/>
            <person name="Rast P."/>
            <person name="Oberbeckmann S."/>
            <person name="Bunk B."/>
            <person name="Jeske O."/>
            <person name="Meyerdierks A."/>
            <person name="Storesund J.E."/>
            <person name="Kallscheuer N."/>
            <person name="Luecker S."/>
            <person name="Lage O.M."/>
            <person name="Pohl T."/>
            <person name="Merkel B.J."/>
            <person name="Hornburger P."/>
            <person name="Mueller R.-W."/>
            <person name="Bruemmer F."/>
            <person name="Labrenz M."/>
            <person name="Spormann A.M."/>
            <person name="Op Den Camp H."/>
            <person name="Overmann J."/>
            <person name="Amann R."/>
            <person name="Jetten M.S.M."/>
            <person name="Mascher T."/>
            <person name="Medema M.H."/>
            <person name="Devos D.P."/>
            <person name="Kaster A.-K."/>
            <person name="Ovreas L."/>
            <person name="Rohde M."/>
            <person name="Galperin M.Y."/>
            <person name="Jogler C."/>
        </authorList>
    </citation>
    <scope>NUCLEOTIDE SEQUENCE [LARGE SCALE GENOMIC DNA]</scope>
    <source>
        <strain evidence="3 4">CA85</strain>
    </source>
</reference>
<dbReference type="InterPro" id="IPR011453">
    <property type="entry name" value="DUF1559"/>
</dbReference>
<comment type="caution">
    <text evidence="3">The sequence shown here is derived from an EMBL/GenBank/DDBJ whole genome shotgun (WGS) entry which is preliminary data.</text>
</comment>
<dbReference type="AlphaFoldDB" id="A0A5C5XR31"/>
<accession>A0A5C5XR31</accession>
<keyword evidence="1" id="KW-1133">Transmembrane helix</keyword>
<keyword evidence="1" id="KW-0472">Membrane</keyword>
<dbReference type="NCBIfam" id="TIGR04294">
    <property type="entry name" value="pre_pil_HX9DG"/>
    <property type="match status" value="1"/>
</dbReference>
<evidence type="ECO:0000313" key="4">
    <source>
        <dbReference type="Proteomes" id="UP000318053"/>
    </source>
</evidence>
<dbReference type="InterPro" id="IPR012902">
    <property type="entry name" value="N_methyl_site"/>
</dbReference>
<dbReference type="InterPro" id="IPR045584">
    <property type="entry name" value="Pilin-like"/>
</dbReference>
<name>A0A5C5XR31_9BACT</name>
<dbReference type="SUPFAM" id="SSF54523">
    <property type="entry name" value="Pili subunits"/>
    <property type="match status" value="1"/>
</dbReference>
<dbReference type="OrthoDB" id="241541at2"/>
<dbReference type="PANTHER" id="PTHR30093">
    <property type="entry name" value="GENERAL SECRETION PATHWAY PROTEIN G"/>
    <property type="match status" value="1"/>
</dbReference>
<evidence type="ECO:0000256" key="1">
    <source>
        <dbReference type="SAM" id="Phobius"/>
    </source>
</evidence>
<dbReference type="Pfam" id="PF07596">
    <property type="entry name" value="SBP_bac_10"/>
    <property type="match status" value="1"/>
</dbReference>
<dbReference type="InterPro" id="IPR027558">
    <property type="entry name" value="Pre_pil_HX9DG_C"/>
</dbReference>
<proteinExistence type="predicted"/>
<dbReference type="EMBL" id="SJPK01000009">
    <property type="protein sequence ID" value="TWT64813.1"/>
    <property type="molecule type" value="Genomic_DNA"/>
</dbReference>
<dbReference type="Proteomes" id="UP000318053">
    <property type="component" value="Unassembled WGS sequence"/>
</dbReference>
<dbReference type="RefSeq" id="WP_146392519.1">
    <property type="nucleotide sequence ID" value="NZ_SJPK01000009.1"/>
</dbReference>
<keyword evidence="4" id="KW-1185">Reference proteome</keyword>
<dbReference type="NCBIfam" id="TIGR02532">
    <property type="entry name" value="IV_pilin_GFxxxE"/>
    <property type="match status" value="1"/>
</dbReference>